<keyword evidence="2" id="KW-1185">Reference proteome</keyword>
<dbReference type="EMBL" id="MU003554">
    <property type="protein sequence ID" value="KAF2463099.1"/>
    <property type="molecule type" value="Genomic_DNA"/>
</dbReference>
<evidence type="ECO:0000313" key="2">
    <source>
        <dbReference type="Proteomes" id="UP000799755"/>
    </source>
</evidence>
<gene>
    <name evidence="1" type="ORF">BDR25DRAFT_347464</name>
</gene>
<reference evidence="1" key="1">
    <citation type="journal article" date="2020" name="Stud. Mycol.">
        <title>101 Dothideomycetes genomes: a test case for predicting lifestyles and emergence of pathogens.</title>
        <authorList>
            <person name="Haridas S."/>
            <person name="Albert R."/>
            <person name="Binder M."/>
            <person name="Bloem J."/>
            <person name="Labutti K."/>
            <person name="Salamov A."/>
            <person name="Andreopoulos B."/>
            <person name="Baker S."/>
            <person name="Barry K."/>
            <person name="Bills G."/>
            <person name="Bluhm B."/>
            <person name="Cannon C."/>
            <person name="Castanera R."/>
            <person name="Culley D."/>
            <person name="Daum C."/>
            <person name="Ezra D."/>
            <person name="Gonzalez J."/>
            <person name="Henrissat B."/>
            <person name="Kuo A."/>
            <person name="Liang C."/>
            <person name="Lipzen A."/>
            <person name="Lutzoni F."/>
            <person name="Magnuson J."/>
            <person name="Mondo S."/>
            <person name="Nolan M."/>
            <person name="Ohm R."/>
            <person name="Pangilinan J."/>
            <person name="Park H.-J."/>
            <person name="Ramirez L."/>
            <person name="Alfaro M."/>
            <person name="Sun H."/>
            <person name="Tritt A."/>
            <person name="Yoshinaga Y."/>
            <person name="Zwiers L.-H."/>
            <person name="Turgeon B."/>
            <person name="Goodwin S."/>
            <person name="Spatafora J."/>
            <person name="Crous P."/>
            <person name="Grigoriev I."/>
        </authorList>
    </citation>
    <scope>NUCLEOTIDE SEQUENCE</scope>
    <source>
        <strain evidence="1">ATCC 200398</strain>
    </source>
</reference>
<proteinExistence type="predicted"/>
<organism evidence="1 2">
    <name type="scientific">Lindgomyces ingoldianus</name>
    <dbReference type="NCBI Taxonomy" id="673940"/>
    <lineage>
        <taxon>Eukaryota</taxon>
        <taxon>Fungi</taxon>
        <taxon>Dikarya</taxon>
        <taxon>Ascomycota</taxon>
        <taxon>Pezizomycotina</taxon>
        <taxon>Dothideomycetes</taxon>
        <taxon>Pleosporomycetidae</taxon>
        <taxon>Pleosporales</taxon>
        <taxon>Lindgomycetaceae</taxon>
        <taxon>Lindgomyces</taxon>
    </lineage>
</organism>
<accession>A0ACB6Q864</accession>
<evidence type="ECO:0000313" key="1">
    <source>
        <dbReference type="EMBL" id="KAF2463099.1"/>
    </source>
</evidence>
<dbReference type="Proteomes" id="UP000799755">
    <property type="component" value="Unassembled WGS sequence"/>
</dbReference>
<comment type="caution">
    <text evidence="1">The sequence shown here is derived from an EMBL/GenBank/DDBJ whole genome shotgun (WGS) entry which is preliminary data.</text>
</comment>
<name>A0ACB6Q864_9PLEO</name>
<protein>
    <submittedName>
        <fullName evidence="1">Uncharacterized protein</fullName>
    </submittedName>
</protein>
<sequence>MEPSNTLGPDEGGMRPGSFPLLSLPRELRDIIYVFALEPRADFLFRTLNGYEDKHHRPMRIGLQGFRIVQEVFSSDIEEEASGQYWKDGIMWLWYRLSASSALLFTCRQISLEVQEAMAFLGGLMESSLHYNRFAESPDTRFLDICSRSCFAILSISAAPSIKVLRGLPQPVRSRIKHVVFGVKWRNLSSRSFWVGAYTDENQVCILDYLAQTVPHVREVGIFVPFDHSDQSSTVPARLVEMLKRGEIDTLRLMDLNSSLPEGDCWFLRGSTLVENEPSHEQFIPVDGVVTFEEEKLGGGLCHIIEQWYHMKSKKRWPWLDAGSVVKMIRIEKGVERRRKMVIWDYNEELDC</sequence>